<evidence type="ECO:0000313" key="2">
    <source>
        <dbReference type="Proteomes" id="UP000825123"/>
    </source>
</evidence>
<dbReference type="EMBL" id="AP024597">
    <property type="protein sequence ID" value="BCU71534.1"/>
    <property type="molecule type" value="Genomic_DNA"/>
</dbReference>
<dbReference type="RefSeq" id="WP_221288339.1">
    <property type="nucleotide sequence ID" value="NZ_AP024597.1"/>
</dbReference>
<evidence type="ECO:0000313" key="1">
    <source>
        <dbReference type="EMBL" id="BCU71534.1"/>
    </source>
</evidence>
<proteinExistence type="predicted"/>
<keyword evidence="2" id="KW-1185">Reference proteome</keyword>
<reference evidence="1 2" key="1">
    <citation type="submission" date="2021-04" db="EMBL/GenBank/DDBJ databases">
        <title>Complete genome sequence of Stygiolobus sp. KN-1.</title>
        <authorList>
            <person name="Nakamura K."/>
            <person name="Sakai H."/>
            <person name="Kurosawa N."/>
        </authorList>
    </citation>
    <scope>NUCLEOTIDE SEQUENCE [LARGE SCALE GENOMIC DNA]</scope>
    <source>
        <strain evidence="1 2">KN-1</strain>
    </source>
</reference>
<name>A0A8D5ZJF6_9CREN</name>
<dbReference type="KEGG" id="csty:KN1_28310"/>
<accession>A0A8D5ZJF6</accession>
<protein>
    <submittedName>
        <fullName evidence="1">Uncharacterized protein</fullName>
    </submittedName>
</protein>
<organism evidence="1 2">
    <name type="scientific">Stygiolobus caldivivus</name>
    <dbReference type="NCBI Taxonomy" id="2824673"/>
    <lineage>
        <taxon>Archaea</taxon>
        <taxon>Thermoproteota</taxon>
        <taxon>Thermoprotei</taxon>
        <taxon>Sulfolobales</taxon>
        <taxon>Sulfolobaceae</taxon>
        <taxon>Stygiolobus</taxon>
    </lineage>
</organism>
<gene>
    <name evidence="1" type="ORF">KN1_28310</name>
</gene>
<dbReference type="GeneID" id="66164547"/>
<dbReference type="Proteomes" id="UP000825123">
    <property type="component" value="Chromosome"/>
</dbReference>
<dbReference type="AlphaFoldDB" id="A0A8D5ZJF6"/>
<sequence length="51" mass="5978">MARVEEGEIVLETQREVNNFIKAIKEERVDEELIRKALLLSKKNPLLRDTV</sequence>